<reference evidence="1 2" key="1">
    <citation type="submission" date="2017-10" db="EMBL/GenBank/DDBJ databases">
        <title>The draft genome sequence of Lewinella nigricans NBRC 102662.</title>
        <authorList>
            <person name="Wang K."/>
        </authorList>
    </citation>
    <scope>NUCLEOTIDE SEQUENCE [LARGE SCALE GENOMIC DNA]</scope>
    <source>
        <strain evidence="1 2">NBRC 102662</strain>
    </source>
</reference>
<proteinExistence type="predicted"/>
<dbReference type="EMBL" id="PDUD01000051">
    <property type="protein sequence ID" value="PHN01668.1"/>
    <property type="molecule type" value="Genomic_DNA"/>
</dbReference>
<protein>
    <submittedName>
        <fullName evidence="1">Uncharacterized protein</fullName>
    </submittedName>
</protein>
<organism evidence="1 2">
    <name type="scientific">Flavilitoribacter nigricans (strain ATCC 23147 / DSM 23189 / NBRC 102662 / NCIMB 1420 / SS-2)</name>
    <name type="common">Lewinella nigricans</name>
    <dbReference type="NCBI Taxonomy" id="1122177"/>
    <lineage>
        <taxon>Bacteria</taxon>
        <taxon>Pseudomonadati</taxon>
        <taxon>Bacteroidota</taxon>
        <taxon>Saprospiria</taxon>
        <taxon>Saprospirales</taxon>
        <taxon>Lewinellaceae</taxon>
        <taxon>Flavilitoribacter</taxon>
    </lineage>
</organism>
<dbReference type="AlphaFoldDB" id="A0A2D0MZW1"/>
<accession>A0A2D0MZW1</accession>
<gene>
    <name evidence="1" type="ORF">CRP01_36230</name>
</gene>
<keyword evidence="2" id="KW-1185">Reference proteome</keyword>
<dbReference type="OrthoDB" id="1068680at2"/>
<evidence type="ECO:0000313" key="2">
    <source>
        <dbReference type="Proteomes" id="UP000223913"/>
    </source>
</evidence>
<comment type="caution">
    <text evidence="1">The sequence shown here is derived from an EMBL/GenBank/DDBJ whole genome shotgun (WGS) entry which is preliminary data.</text>
</comment>
<name>A0A2D0MZW1_FLAN2</name>
<sequence>MVKKKYYSFGKAKMPIRFPDSEKLGLSKEKVKRLEEADLSDHFKIPNMPKIGKNMQQRYISNQFN</sequence>
<evidence type="ECO:0000313" key="1">
    <source>
        <dbReference type="EMBL" id="PHN01668.1"/>
    </source>
</evidence>
<dbReference type="RefSeq" id="WP_099154981.1">
    <property type="nucleotide sequence ID" value="NZ_PDUD01000051.1"/>
</dbReference>
<dbReference type="Proteomes" id="UP000223913">
    <property type="component" value="Unassembled WGS sequence"/>
</dbReference>